<reference evidence="2 3" key="1">
    <citation type="submission" date="2019-11" db="EMBL/GenBank/DDBJ databases">
        <title>Whole genome sequence of Oryza granulata.</title>
        <authorList>
            <person name="Li W."/>
        </authorList>
    </citation>
    <scope>NUCLEOTIDE SEQUENCE [LARGE SCALE GENOMIC DNA]</scope>
    <source>
        <strain evidence="3">cv. Menghai</strain>
        <tissue evidence="2">Leaf</tissue>
    </source>
</reference>
<dbReference type="Proteomes" id="UP000479710">
    <property type="component" value="Unassembled WGS sequence"/>
</dbReference>
<proteinExistence type="predicted"/>
<protein>
    <submittedName>
        <fullName evidence="2">Uncharacterized protein</fullName>
    </submittedName>
</protein>
<organism evidence="2 3">
    <name type="scientific">Oryza meyeriana var. granulata</name>
    <dbReference type="NCBI Taxonomy" id="110450"/>
    <lineage>
        <taxon>Eukaryota</taxon>
        <taxon>Viridiplantae</taxon>
        <taxon>Streptophyta</taxon>
        <taxon>Embryophyta</taxon>
        <taxon>Tracheophyta</taxon>
        <taxon>Spermatophyta</taxon>
        <taxon>Magnoliopsida</taxon>
        <taxon>Liliopsida</taxon>
        <taxon>Poales</taxon>
        <taxon>Poaceae</taxon>
        <taxon>BOP clade</taxon>
        <taxon>Oryzoideae</taxon>
        <taxon>Oryzeae</taxon>
        <taxon>Oryzinae</taxon>
        <taxon>Oryza</taxon>
        <taxon>Oryza meyeriana</taxon>
    </lineage>
</organism>
<feature type="region of interest" description="Disordered" evidence="1">
    <location>
        <begin position="1"/>
        <end position="25"/>
    </location>
</feature>
<name>A0A6G1EMT0_9ORYZ</name>
<evidence type="ECO:0000313" key="3">
    <source>
        <dbReference type="Proteomes" id="UP000479710"/>
    </source>
</evidence>
<keyword evidence="3" id="KW-1185">Reference proteome</keyword>
<comment type="caution">
    <text evidence="2">The sequence shown here is derived from an EMBL/GenBank/DDBJ whole genome shotgun (WGS) entry which is preliminary data.</text>
</comment>
<evidence type="ECO:0000313" key="2">
    <source>
        <dbReference type="EMBL" id="KAF0925932.1"/>
    </source>
</evidence>
<accession>A0A6G1EMT0</accession>
<gene>
    <name evidence="2" type="ORF">E2562_018734</name>
</gene>
<evidence type="ECO:0000256" key="1">
    <source>
        <dbReference type="SAM" id="MobiDB-lite"/>
    </source>
</evidence>
<sequence>MPKVSFDGYRSIKQQRTERRRGHAGGGFDAAGYLVGPAGPHCRMGPSAPPLAATMAMMIGVFLLLATPKQLLVAESAVTREEEALLTGV</sequence>
<dbReference type="AlphaFoldDB" id="A0A6G1EMT0"/>
<dbReference type="EMBL" id="SPHZ02000003">
    <property type="protein sequence ID" value="KAF0925932.1"/>
    <property type="molecule type" value="Genomic_DNA"/>
</dbReference>